<feature type="domain" description="Polyphosphate kinase N-terminal" evidence="1">
    <location>
        <begin position="9"/>
        <end position="45"/>
    </location>
</feature>
<dbReference type="EMBL" id="JADIKI010000021">
    <property type="protein sequence ID" value="MFK2853162.1"/>
    <property type="molecule type" value="Genomic_DNA"/>
</dbReference>
<name>A0ABW8IDB6_9GAMM</name>
<evidence type="ECO:0000313" key="2">
    <source>
        <dbReference type="EMBL" id="MFK2853162.1"/>
    </source>
</evidence>
<dbReference type="InterPro" id="IPR025198">
    <property type="entry name" value="PPK_N_dom"/>
</dbReference>
<comment type="caution">
    <text evidence="2">The sequence shown here is derived from an EMBL/GenBank/DDBJ whole genome shotgun (WGS) entry which is preliminary data.</text>
</comment>
<sequence>METSQAELFLSRELAALEFNFRVLAQARDTSIPLLERLRYLSIDADGLSFATLVLAQCARPSLRTKIRLELRQTLRSAT</sequence>
<evidence type="ECO:0000313" key="3">
    <source>
        <dbReference type="Proteomes" id="UP001620409"/>
    </source>
</evidence>
<dbReference type="Gene3D" id="1.20.58.310">
    <property type="entry name" value="Polyphosphate kinase N-terminal domain"/>
    <property type="match status" value="1"/>
</dbReference>
<protein>
    <recommendedName>
        <fullName evidence="1">Polyphosphate kinase N-terminal domain-containing protein</fullName>
    </recommendedName>
</protein>
<accession>A0ABW8IDB6</accession>
<organism evidence="2 3">
    <name type="scientific">Dyella humi</name>
    <dbReference type="NCBI Taxonomy" id="1770547"/>
    <lineage>
        <taxon>Bacteria</taxon>
        <taxon>Pseudomonadati</taxon>
        <taxon>Pseudomonadota</taxon>
        <taxon>Gammaproteobacteria</taxon>
        <taxon>Lysobacterales</taxon>
        <taxon>Rhodanobacteraceae</taxon>
        <taxon>Dyella</taxon>
    </lineage>
</organism>
<dbReference type="Proteomes" id="UP001620409">
    <property type="component" value="Unassembled WGS sequence"/>
</dbReference>
<keyword evidence="3" id="KW-1185">Reference proteome</keyword>
<dbReference type="InterPro" id="IPR036832">
    <property type="entry name" value="PPK_N_dom_sf"/>
</dbReference>
<gene>
    <name evidence="2" type="ORF">ISP18_00960</name>
</gene>
<reference evidence="2 3" key="1">
    <citation type="submission" date="2020-10" db="EMBL/GenBank/DDBJ databases">
        <title>Phylogeny of dyella-like bacteria.</title>
        <authorList>
            <person name="Fu J."/>
        </authorList>
    </citation>
    <scope>NUCLEOTIDE SEQUENCE [LARGE SCALE GENOMIC DNA]</scope>
    <source>
        <strain evidence="2 3">DHG40</strain>
    </source>
</reference>
<dbReference type="SUPFAM" id="SSF140356">
    <property type="entry name" value="PPK N-terminal domain-like"/>
    <property type="match status" value="1"/>
</dbReference>
<dbReference type="Pfam" id="PF13089">
    <property type="entry name" value="PP_kinase_N"/>
    <property type="match status" value="1"/>
</dbReference>
<proteinExistence type="predicted"/>
<evidence type="ECO:0000259" key="1">
    <source>
        <dbReference type="Pfam" id="PF13089"/>
    </source>
</evidence>